<dbReference type="InterPro" id="IPR012337">
    <property type="entry name" value="RNaseH-like_sf"/>
</dbReference>
<comment type="caution">
    <text evidence="2">The sequence shown here is derived from an EMBL/GenBank/DDBJ whole genome shotgun (WGS) entry which is preliminary data.</text>
</comment>
<keyword evidence="3" id="KW-1185">Reference proteome</keyword>
<dbReference type="AlphaFoldDB" id="A0A9D5C081"/>
<reference evidence="2" key="2">
    <citation type="journal article" date="2022" name="Hortic Res">
        <title>The genome of Dioscorea zingiberensis sheds light on the biosynthesis, origin and evolution of the medicinally important diosgenin saponins.</title>
        <authorList>
            <person name="Li Y."/>
            <person name="Tan C."/>
            <person name="Li Z."/>
            <person name="Guo J."/>
            <person name="Li S."/>
            <person name="Chen X."/>
            <person name="Wang C."/>
            <person name="Dai X."/>
            <person name="Yang H."/>
            <person name="Song W."/>
            <person name="Hou L."/>
            <person name="Xu J."/>
            <person name="Tong Z."/>
            <person name="Xu A."/>
            <person name="Yuan X."/>
            <person name="Wang W."/>
            <person name="Yang Q."/>
            <person name="Chen L."/>
            <person name="Sun Z."/>
            <person name="Wang K."/>
            <person name="Pan B."/>
            <person name="Chen J."/>
            <person name="Bao Y."/>
            <person name="Liu F."/>
            <person name="Qi X."/>
            <person name="Gang D.R."/>
            <person name="Wen J."/>
            <person name="Li J."/>
        </authorList>
    </citation>
    <scope>NUCLEOTIDE SEQUENCE</scope>
    <source>
        <strain evidence="2">Dzin_1.0</strain>
    </source>
</reference>
<evidence type="ECO:0000259" key="1">
    <source>
        <dbReference type="Pfam" id="PF13456"/>
    </source>
</evidence>
<dbReference type="Proteomes" id="UP001085076">
    <property type="component" value="Miscellaneous, Linkage group lg09"/>
</dbReference>
<evidence type="ECO:0000313" key="2">
    <source>
        <dbReference type="EMBL" id="KAJ0963986.1"/>
    </source>
</evidence>
<feature type="domain" description="RNase H type-1" evidence="1">
    <location>
        <begin position="179"/>
        <end position="251"/>
    </location>
</feature>
<evidence type="ECO:0000313" key="3">
    <source>
        <dbReference type="Proteomes" id="UP001085076"/>
    </source>
</evidence>
<dbReference type="GO" id="GO:0003676">
    <property type="term" value="F:nucleic acid binding"/>
    <property type="evidence" value="ECO:0007669"/>
    <property type="project" value="InterPro"/>
</dbReference>
<dbReference type="SUPFAM" id="SSF53098">
    <property type="entry name" value="Ribonuclease H-like"/>
    <property type="match status" value="1"/>
</dbReference>
<name>A0A9D5C081_9LILI</name>
<protein>
    <recommendedName>
        <fullName evidence="1">RNase H type-1 domain-containing protein</fullName>
    </recommendedName>
</protein>
<organism evidence="2 3">
    <name type="scientific">Dioscorea zingiberensis</name>
    <dbReference type="NCBI Taxonomy" id="325984"/>
    <lineage>
        <taxon>Eukaryota</taxon>
        <taxon>Viridiplantae</taxon>
        <taxon>Streptophyta</taxon>
        <taxon>Embryophyta</taxon>
        <taxon>Tracheophyta</taxon>
        <taxon>Spermatophyta</taxon>
        <taxon>Magnoliopsida</taxon>
        <taxon>Liliopsida</taxon>
        <taxon>Dioscoreales</taxon>
        <taxon>Dioscoreaceae</taxon>
        <taxon>Dioscorea</taxon>
    </lineage>
</organism>
<accession>A0A9D5C081</accession>
<reference evidence="2" key="1">
    <citation type="submission" date="2021-03" db="EMBL/GenBank/DDBJ databases">
        <authorList>
            <person name="Li Z."/>
            <person name="Yang C."/>
        </authorList>
    </citation>
    <scope>NUCLEOTIDE SEQUENCE</scope>
    <source>
        <strain evidence="2">Dzin_1.0</strain>
        <tissue evidence="2">Leaf</tissue>
    </source>
</reference>
<dbReference type="Gene3D" id="3.30.420.10">
    <property type="entry name" value="Ribonuclease H-like superfamily/Ribonuclease H"/>
    <property type="match status" value="1"/>
</dbReference>
<proteinExistence type="predicted"/>
<dbReference type="InterPro" id="IPR036397">
    <property type="entry name" value="RNaseH_sf"/>
</dbReference>
<dbReference type="GO" id="GO:0004523">
    <property type="term" value="F:RNA-DNA hybrid ribonuclease activity"/>
    <property type="evidence" value="ECO:0007669"/>
    <property type="project" value="InterPro"/>
</dbReference>
<dbReference type="OrthoDB" id="680168at2759"/>
<dbReference type="InterPro" id="IPR002156">
    <property type="entry name" value="RNaseH_domain"/>
</dbReference>
<gene>
    <name evidence="2" type="ORF">J5N97_029108</name>
</gene>
<sequence>MELSNAISISLDTPLFTKDKAYSMDAASQGNVIGPPHGKPNSSSDILKSSLKILLSRYAKGTMNRFPSKVYTLKWPFSATDDDVLHELKSEQASALGDEIFLLKPATFCHVFAISVMSMGIKAWCNKIFKGKVFDPHNISNTSIAMAREFFYQQPSIEESGEETIRNQIIKEQDYKIYSDASWNEQGKEAGIAYLILSKQETFCFAGIRVCEAANPFDGELKAMLDGLNRLVKEQGRSSVLFTDNIQLARLFK</sequence>
<dbReference type="Pfam" id="PF13456">
    <property type="entry name" value="RVT_3"/>
    <property type="match status" value="1"/>
</dbReference>
<dbReference type="EMBL" id="JAGGNH010000009">
    <property type="protein sequence ID" value="KAJ0963986.1"/>
    <property type="molecule type" value="Genomic_DNA"/>
</dbReference>